<evidence type="ECO:0000256" key="4">
    <source>
        <dbReference type="ARBA" id="ARBA00022840"/>
    </source>
</evidence>
<keyword evidence="4" id="KW-0067">ATP-binding</keyword>
<dbReference type="Pfam" id="PF00271">
    <property type="entry name" value="Helicase_C"/>
    <property type="match status" value="1"/>
</dbReference>
<dbReference type="PROSITE" id="PS51192">
    <property type="entry name" value="HELICASE_ATP_BIND_1"/>
    <property type="match status" value="1"/>
</dbReference>
<evidence type="ECO:0000259" key="7">
    <source>
        <dbReference type="PROSITE" id="PS51194"/>
    </source>
</evidence>
<dbReference type="Pfam" id="PF00270">
    <property type="entry name" value="DEAD"/>
    <property type="match status" value="1"/>
</dbReference>
<dbReference type="PANTHER" id="PTHR13710">
    <property type="entry name" value="DNA HELICASE RECQ FAMILY MEMBER"/>
    <property type="match status" value="1"/>
</dbReference>
<dbReference type="RefSeq" id="WP_354218885.1">
    <property type="nucleotide sequence ID" value="NZ_JBEPMX010000001.1"/>
</dbReference>
<dbReference type="CDD" id="cd17920">
    <property type="entry name" value="DEXHc_RecQ"/>
    <property type="match status" value="1"/>
</dbReference>
<dbReference type="InterPro" id="IPR027417">
    <property type="entry name" value="P-loop_NTPase"/>
</dbReference>
<dbReference type="SUPFAM" id="SSF52540">
    <property type="entry name" value="P-loop containing nucleoside triphosphate hydrolases"/>
    <property type="match status" value="1"/>
</dbReference>
<organism evidence="8 9">
    <name type="scientific">Alkalibacillus flavidus</name>
    <dbReference type="NCBI Taxonomy" id="546021"/>
    <lineage>
        <taxon>Bacteria</taxon>
        <taxon>Bacillati</taxon>
        <taxon>Bacillota</taxon>
        <taxon>Bacilli</taxon>
        <taxon>Bacillales</taxon>
        <taxon>Bacillaceae</taxon>
        <taxon>Alkalibacillus</taxon>
    </lineage>
</organism>
<protein>
    <submittedName>
        <fullName evidence="8">ATP-dependent DNA helicase RecQ</fullName>
        <ecNumber evidence="8">3.6.4.12</ecNumber>
    </submittedName>
</protein>
<dbReference type="Proteomes" id="UP001549167">
    <property type="component" value="Unassembled WGS sequence"/>
</dbReference>
<feature type="domain" description="Helicase ATP-binding" evidence="6">
    <location>
        <begin position="27"/>
        <end position="194"/>
    </location>
</feature>
<keyword evidence="5" id="KW-0238">DNA-binding</keyword>
<accession>A0ABV2KUW1</accession>
<keyword evidence="2 8" id="KW-0378">Hydrolase</keyword>
<reference evidence="8 9" key="1">
    <citation type="submission" date="2024-06" db="EMBL/GenBank/DDBJ databases">
        <title>Genomic Encyclopedia of Type Strains, Phase IV (KMG-IV): sequencing the most valuable type-strain genomes for metagenomic binning, comparative biology and taxonomic classification.</title>
        <authorList>
            <person name="Goeker M."/>
        </authorList>
    </citation>
    <scope>NUCLEOTIDE SEQUENCE [LARGE SCALE GENOMIC DNA]</scope>
    <source>
        <strain evidence="8 9">DSM 23520</strain>
    </source>
</reference>
<keyword evidence="1" id="KW-0547">Nucleotide-binding</keyword>
<dbReference type="InterPro" id="IPR011545">
    <property type="entry name" value="DEAD/DEAH_box_helicase_dom"/>
</dbReference>
<comment type="caution">
    <text evidence="8">The sequence shown here is derived from an EMBL/GenBank/DDBJ whole genome shotgun (WGS) entry which is preliminary data.</text>
</comment>
<dbReference type="InterPro" id="IPR014001">
    <property type="entry name" value="Helicase_ATP-bd"/>
</dbReference>
<dbReference type="Gene3D" id="3.40.50.300">
    <property type="entry name" value="P-loop containing nucleotide triphosphate hydrolases"/>
    <property type="match status" value="2"/>
</dbReference>
<dbReference type="NCBIfam" id="TIGR00614">
    <property type="entry name" value="recQ_fam"/>
    <property type="match status" value="1"/>
</dbReference>
<proteinExistence type="predicted"/>
<evidence type="ECO:0000256" key="2">
    <source>
        <dbReference type="ARBA" id="ARBA00022801"/>
    </source>
</evidence>
<sequence length="479" mass="55570">MADVNLDKALKHYFGFDSFRIGQEEIIESIMDGEHTLATLPTGSGKSVTYQLPAFVTEGLTIVVSPLISLMIDQVKWLKAKGIKRVASLTSMHTIEQKNKILTRLSQYKLLYCSPEMLQQDHVMSCLKQQQVSYFVIDEAHCLSQWGHEFRTDYLKLNHVFHALNEPTILALSATATDAVQRDIIDHFNTSFQAYIYPIDRPNIILSSVQVETMDEKHDELRTILAKRQVPTMIYFSSRQKSEDVCHMLQQQFPDRSIAYYHGGMTSEERLLIQQQFMYDQLDIICCTSAFGMGVDKANIRLVIHYHMPSDIESFIQEIGRAGRDGETSLSCLLYQRGDESLPFQLIGQELPDDDMIARFLADDPTIDDHLTETQHRFLNKQIEEKRDEKQMADRIRQTRDQRLVKKRQSVMAVLQWVHTEACRRESLYNMFQTNIQEPTEACCDHCDFTFDTWKPRHQTDVPIETAWQRRLNALFNRG</sequence>
<dbReference type="PROSITE" id="PS00690">
    <property type="entry name" value="DEAH_ATP_HELICASE"/>
    <property type="match status" value="1"/>
</dbReference>
<dbReference type="InterPro" id="IPR001650">
    <property type="entry name" value="Helicase_C-like"/>
</dbReference>
<gene>
    <name evidence="8" type="ORF">ABID56_000439</name>
</gene>
<evidence type="ECO:0000313" key="9">
    <source>
        <dbReference type="Proteomes" id="UP001549167"/>
    </source>
</evidence>
<dbReference type="SMART" id="SM00490">
    <property type="entry name" value="HELICc"/>
    <property type="match status" value="1"/>
</dbReference>
<evidence type="ECO:0000313" key="8">
    <source>
        <dbReference type="EMBL" id="MET3682360.1"/>
    </source>
</evidence>
<feature type="domain" description="Helicase C-terminal" evidence="7">
    <location>
        <begin position="217"/>
        <end position="372"/>
    </location>
</feature>
<evidence type="ECO:0000259" key="6">
    <source>
        <dbReference type="PROSITE" id="PS51192"/>
    </source>
</evidence>
<keyword evidence="9" id="KW-1185">Reference proteome</keyword>
<dbReference type="EMBL" id="JBEPMX010000001">
    <property type="protein sequence ID" value="MET3682360.1"/>
    <property type="molecule type" value="Genomic_DNA"/>
</dbReference>
<evidence type="ECO:0000256" key="5">
    <source>
        <dbReference type="ARBA" id="ARBA00023125"/>
    </source>
</evidence>
<dbReference type="GO" id="GO:0016787">
    <property type="term" value="F:hydrolase activity"/>
    <property type="evidence" value="ECO:0007669"/>
    <property type="project" value="UniProtKB-KW"/>
</dbReference>
<dbReference type="EC" id="3.6.4.12" evidence="8"/>
<dbReference type="PANTHER" id="PTHR13710:SF84">
    <property type="entry name" value="ATP-DEPENDENT DNA HELICASE RECS-RELATED"/>
    <property type="match status" value="1"/>
</dbReference>
<dbReference type="GO" id="GO:0003678">
    <property type="term" value="F:DNA helicase activity"/>
    <property type="evidence" value="ECO:0007669"/>
    <property type="project" value="UniProtKB-EC"/>
</dbReference>
<evidence type="ECO:0000256" key="1">
    <source>
        <dbReference type="ARBA" id="ARBA00022741"/>
    </source>
</evidence>
<dbReference type="InterPro" id="IPR004589">
    <property type="entry name" value="DNA_helicase_ATP-dep_RecQ"/>
</dbReference>
<name>A0ABV2KUW1_9BACI</name>
<dbReference type="InterPro" id="IPR002464">
    <property type="entry name" value="DNA/RNA_helicase_DEAH_CS"/>
</dbReference>
<keyword evidence="3 8" id="KW-0347">Helicase</keyword>
<dbReference type="SMART" id="SM00487">
    <property type="entry name" value="DEXDc"/>
    <property type="match status" value="1"/>
</dbReference>
<evidence type="ECO:0000256" key="3">
    <source>
        <dbReference type="ARBA" id="ARBA00022806"/>
    </source>
</evidence>
<dbReference type="PROSITE" id="PS51194">
    <property type="entry name" value="HELICASE_CTER"/>
    <property type="match status" value="1"/>
</dbReference>